<dbReference type="InterPro" id="IPR002123">
    <property type="entry name" value="Plipid/glycerol_acylTrfase"/>
</dbReference>
<feature type="domain" description="Phospholipid/glycerol acyltransferase" evidence="1">
    <location>
        <begin position="79"/>
        <end position="197"/>
    </location>
</feature>
<evidence type="ECO:0000259" key="1">
    <source>
        <dbReference type="SMART" id="SM00563"/>
    </source>
</evidence>
<organism evidence="2 3">
    <name type="scientific">Porphyromonas macacae</name>
    <dbReference type="NCBI Taxonomy" id="28115"/>
    <lineage>
        <taxon>Bacteria</taxon>
        <taxon>Pseudomonadati</taxon>
        <taxon>Bacteroidota</taxon>
        <taxon>Bacteroidia</taxon>
        <taxon>Bacteroidales</taxon>
        <taxon>Porphyromonadaceae</taxon>
        <taxon>Porphyromonas</taxon>
    </lineage>
</organism>
<keyword evidence="2" id="KW-0012">Acyltransferase</keyword>
<accession>A0A379DF61</accession>
<dbReference type="SMART" id="SM00563">
    <property type="entry name" value="PlsC"/>
    <property type="match status" value="1"/>
</dbReference>
<dbReference type="AlphaFoldDB" id="A0A379DF61"/>
<dbReference type="Pfam" id="PF19576">
    <property type="entry name" value="Acyltransf_2"/>
    <property type="match status" value="1"/>
</dbReference>
<dbReference type="InterPro" id="IPR045746">
    <property type="entry name" value="ACT14924-like_Acyltransf_dom"/>
</dbReference>
<dbReference type="Proteomes" id="UP000254263">
    <property type="component" value="Unassembled WGS sequence"/>
</dbReference>
<name>A0A379DF61_9PORP</name>
<keyword evidence="2" id="KW-0808">Transferase</keyword>
<proteinExistence type="predicted"/>
<dbReference type="EMBL" id="UGTI01000001">
    <property type="protein sequence ID" value="SUB77030.1"/>
    <property type="molecule type" value="Genomic_DNA"/>
</dbReference>
<reference evidence="2 3" key="1">
    <citation type="submission" date="2018-06" db="EMBL/GenBank/DDBJ databases">
        <authorList>
            <consortium name="Pathogen Informatics"/>
            <person name="Doyle S."/>
        </authorList>
    </citation>
    <scope>NUCLEOTIDE SEQUENCE [LARGE SCALE GENOMIC DNA]</scope>
    <source>
        <strain evidence="2 3">NCTC13100</strain>
    </source>
</reference>
<evidence type="ECO:0000313" key="3">
    <source>
        <dbReference type="Proteomes" id="UP000254263"/>
    </source>
</evidence>
<protein>
    <submittedName>
        <fullName evidence="2">Acyltransferase</fullName>
    </submittedName>
</protein>
<dbReference type="GO" id="GO:0016746">
    <property type="term" value="F:acyltransferase activity"/>
    <property type="evidence" value="ECO:0007669"/>
    <property type="project" value="UniProtKB-KW"/>
</dbReference>
<evidence type="ECO:0000313" key="2">
    <source>
        <dbReference type="EMBL" id="SUB77030.1"/>
    </source>
</evidence>
<sequence length="278" mass="32261">MKKSQQIYVSEIIEGSGKGPLPRFVYRLLEKITHQEEINYILRTYGHLKGVEFMGALIGYFNIKADFVFPERLPENGRCIFVCNHPLGSLDGICVSYLLGKHYGDIRYVVNDLLYRLKPLRNIFLPVVLSGDEKKRRKAVEILKKAMRSDVPVGVFPAGACSRKINGKIQDLPWRKTFLKQAIQYERDIVPLHFVGFNSPKFYNAELIRRKMGIKNNYISLFLPDQMFRSKEADYKIVVGNPIPWQSIDRTKHLENTARDIRQICYDLQEEYGKLCLP</sequence>
<dbReference type="SUPFAM" id="SSF69593">
    <property type="entry name" value="Glycerol-3-phosphate (1)-acyltransferase"/>
    <property type="match status" value="1"/>
</dbReference>
<gene>
    <name evidence="2" type="ORF">NCTC13100_00144</name>
</gene>
<dbReference type="RefSeq" id="WP_018359706.1">
    <property type="nucleotide sequence ID" value="NZ_UGTI01000001.1"/>
</dbReference>